<dbReference type="EMBL" id="AZHA01000044">
    <property type="protein sequence ID" value="OAA35222.1"/>
    <property type="molecule type" value="Genomic_DNA"/>
</dbReference>
<name>A0A166WYA6_9HYPO</name>
<proteinExistence type="predicted"/>
<organism evidence="1 2">
    <name type="scientific">Beauveria brongniartii RCEF 3172</name>
    <dbReference type="NCBI Taxonomy" id="1081107"/>
    <lineage>
        <taxon>Eukaryota</taxon>
        <taxon>Fungi</taxon>
        <taxon>Dikarya</taxon>
        <taxon>Ascomycota</taxon>
        <taxon>Pezizomycotina</taxon>
        <taxon>Sordariomycetes</taxon>
        <taxon>Hypocreomycetidae</taxon>
        <taxon>Hypocreales</taxon>
        <taxon>Cordycipitaceae</taxon>
        <taxon>Beauveria</taxon>
        <taxon>Beauveria brongniartii</taxon>
    </lineage>
</organism>
<evidence type="ECO:0000313" key="2">
    <source>
        <dbReference type="Proteomes" id="UP000076863"/>
    </source>
</evidence>
<comment type="caution">
    <text evidence="1">The sequence shown here is derived from an EMBL/GenBank/DDBJ whole genome shotgun (WGS) entry which is preliminary data.</text>
</comment>
<dbReference type="AlphaFoldDB" id="A0A166WYA6"/>
<dbReference type="OrthoDB" id="2679825at2759"/>
<dbReference type="Proteomes" id="UP000076863">
    <property type="component" value="Unassembled WGS sequence"/>
</dbReference>
<gene>
    <name evidence="1" type="ORF">BBO_08824</name>
</gene>
<protein>
    <submittedName>
        <fullName evidence="1">Uncharacterized protein</fullName>
    </submittedName>
</protein>
<accession>A0A166WYA6</accession>
<dbReference type="InterPro" id="IPR054208">
    <property type="entry name" value="DUF6914"/>
</dbReference>
<keyword evidence="2" id="KW-1185">Reference proteome</keyword>
<evidence type="ECO:0000313" key="1">
    <source>
        <dbReference type="EMBL" id="OAA35222.1"/>
    </source>
</evidence>
<dbReference type="Pfam" id="PF21858">
    <property type="entry name" value="DUF6914"/>
    <property type="match status" value="1"/>
</dbReference>
<sequence length="215" mass="24445">MASNETSNKTPEETHLYVVKNKRRLYVTVYPNDDAPDDKESFSWGFLIGPKHEDAVSNSGKRYYVERTHLGTAEDPDIFLWRYAVVHLPNVASAARMYARILIAKVEHEGRLEDLMSSTPRPDSTATGAIDRALHDGYDSQVWASQVVGRLASIGSKDRIVGTAVLDWPRIELTARRYVAEKMAADRYNERYLKETDCRLPKPTWDMLLDKEVVG</sequence>
<reference evidence="1 2" key="1">
    <citation type="journal article" date="2016" name="Genome Biol. Evol.">
        <title>Divergent and convergent evolution of fungal pathogenicity.</title>
        <authorList>
            <person name="Shang Y."/>
            <person name="Xiao G."/>
            <person name="Zheng P."/>
            <person name="Cen K."/>
            <person name="Zhan S."/>
            <person name="Wang C."/>
        </authorList>
    </citation>
    <scope>NUCLEOTIDE SEQUENCE [LARGE SCALE GENOMIC DNA]</scope>
    <source>
        <strain evidence="1 2">RCEF 3172</strain>
    </source>
</reference>